<dbReference type="OrthoDB" id="582778at2"/>
<dbReference type="EMBL" id="AAXW01000011">
    <property type="protein sequence ID" value="EAZ91831.1"/>
    <property type="molecule type" value="Genomic_DNA"/>
</dbReference>
<gene>
    <name evidence="1" type="ORF">CY0110_07719</name>
</gene>
<protein>
    <recommendedName>
        <fullName evidence="3">PilZ domain-containing protein</fullName>
    </recommendedName>
</protein>
<evidence type="ECO:0000313" key="1">
    <source>
        <dbReference type="EMBL" id="EAZ91831.1"/>
    </source>
</evidence>
<dbReference type="Proteomes" id="UP000003781">
    <property type="component" value="Unassembled WGS sequence"/>
</dbReference>
<evidence type="ECO:0000313" key="2">
    <source>
        <dbReference type="Proteomes" id="UP000003781"/>
    </source>
</evidence>
<dbReference type="RefSeq" id="WP_008275150.1">
    <property type="nucleotide sequence ID" value="NZ_AAXW01000011.1"/>
</dbReference>
<comment type="caution">
    <text evidence="1">The sequence shown here is derived from an EMBL/GenBank/DDBJ whole genome shotgun (WGS) entry which is preliminary data.</text>
</comment>
<proteinExistence type="predicted"/>
<sequence>MTINLDNVQTQLIGKTFPKLYTRKYRRLKVNKGKSVRLIFNQQQAYCSCQARIIDNFLDGCNLLLTTDQKVYKGQKLLILMNNIEPTKAQIIWSRQLNETQFRIGVKYLGF</sequence>
<evidence type="ECO:0008006" key="3">
    <source>
        <dbReference type="Google" id="ProtNLM"/>
    </source>
</evidence>
<accession>A3IP29</accession>
<dbReference type="AlphaFoldDB" id="A3IP29"/>
<name>A3IP29_9CHRO</name>
<reference evidence="1 2" key="1">
    <citation type="submission" date="2007-03" db="EMBL/GenBank/DDBJ databases">
        <authorList>
            <person name="Stal L."/>
            <person name="Ferriera S."/>
            <person name="Johnson J."/>
            <person name="Kravitz S."/>
            <person name="Beeson K."/>
            <person name="Sutton G."/>
            <person name="Rogers Y.-H."/>
            <person name="Friedman R."/>
            <person name="Frazier M."/>
            <person name="Venter J.C."/>
        </authorList>
    </citation>
    <scope>NUCLEOTIDE SEQUENCE [LARGE SCALE GENOMIC DNA]</scope>
    <source>
        <strain evidence="1 2">CCY0110</strain>
    </source>
</reference>
<organism evidence="1 2">
    <name type="scientific">Crocosphaera chwakensis CCY0110</name>
    <dbReference type="NCBI Taxonomy" id="391612"/>
    <lineage>
        <taxon>Bacteria</taxon>
        <taxon>Bacillati</taxon>
        <taxon>Cyanobacteriota</taxon>
        <taxon>Cyanophyceae</taxon>
        <taxon>Oscillatoriophycideae</taxon>
        <taxon>Chroococcales</taxon>
        <taxon>Aphanothecaceae</taxon>
        <taxon>Crocosphaera</taxon>
        <taxon>Crocosphaera chwakensis</taxon>
    </lineage>
</organism>
<keyword evidence="2" id="KW-1185">Reference proteome</keyword>